<feature type="compositionally biased region" description="Basic and acidic residues" evidence="7">
    <location>
        <begin position="208"/>
        <end position="236"/>
    </location>
</feature>
<dbReference type="PANTHER" id="PTHR11586">
    <property type="entry name" value="TRNA-AMINOACYLATION COFACTOR ARC1 FAMILY MEMBER"/>
    <property type="match status" value="1"/>
</dbReference>
<dbReference type="Pfam" id="PF01588">
    <property type="entry name" value="tRNA_bind"/>
    <property type="match status" value="1"/>
</dbReference>
<dbReference type="GO" id="GO:0000049">
    <property type="term" value="F:tRNA binding"/>
    <property type="evidence" value="ECO:0007669"/>
    <property type="project" value="UniProtKB-UniRule"/>
</dbReference>
<evidence type="ECO:0000256" key="6">
    <source>
        <dbReference type="PROSITE-ProRule" id="PRU00209"/>
    </source>
</evidence>
<evidence type="ECO:0000256" key="3">
    <source>
        <dbReference type="ARBA" id="ARBA00022555"/>
    </source>
</evidence>
<accession>A0AAD9FNS5</accession>
<dbReference type="CDD" id="cd02799">
    <property type="entry name" value="tRNA_bind_EMAP-II_like"/>
    <property type="match status" value="1"/>
</dbReference>
<feature type="region of interest" description="Disordered" evidence="7">
    <location>
        <begin position="207"/>
        <end position="240"/>
    </location>
</feature>
<protein>
    <submittedName>
        <fullName evidence="9">tRNA binding protein</fullName>
    </submittedName>
</protein>
<dbReference type="GO" id="GO:0017102">
    <property type="term" value="C:methionyl glutamyl tRNA synthetase complex"/>
    <property type="evidence" value="ECO:0007669"/>
    <property type="project" value="TreeGrafter"/>
</dbReference>
<dbReference type="SUPFAM" id="SSF47616">
    <property type="entry name" value="GST C-terminal domain-like"/>
    <property type="match status" value="1"/>
</dbReference>
<dbReference type="PROSITE" id="PS50886">
    <property type="entry name" value="TRBD"/>
    <property type="match status" value="1"/>
</dbReference>
<dbReference type="SUPFAM" id="SSF50249">
    <property type="entry name" value="Nucleic acid-binding proteins"/>
    <property type="match status" value="1"/>
</dbReference>
<dbReference type="InterPro" id="IPR012340">
    <property type="entry name" value="NA-bd_OB-fold"/>
</dbReference>
<dbReference type="InterPro" id="IPR002547">
    <property type="entry name" value="tRNA-bd_dom"/>
</dbReference>
<dbReference type="Proteomes" id="UP001182556">
    <property type="component" value="Unassembled WGS sequence"/>
</dbReference>
<organism evidence="9 10">
    <name type="scientific">Papiliotrema laurentii</name>
    <name type="common">Cryptococcus laurentii</name>
    <dbReference type="NCBI Taxonomy" id="5418"/>
    <lineage>
        <taxon>Eukaryota</taxon>
        <taxon>Fungi</taxon>
        <taxon>Dikarya</taxon>
        <taxon>Basidiomycota</taxon>
        <taxon>Agaricomycotina</taxon>
        <taxon>Tremellomycetes</taxon>
        <taxon>Tremellales</taxon>
        <taxon>Rhynchogastremaceae</taxon>
        <taxon>Papiliotrema</taxon>
    </lineage>
</organism>
<comment type="caution">
    <text evidence="9">The sequence shown here is derived from an EMBL/GenBank/DDBJ whole genome shotgun (WGS) entry which is preliminary data.</text>
</comment>
<dbReference type="EMBL" id="JAODAN010000008">
    <property type="protein sequence ID" value="KAK1922631.1"/>
    <property type="molecule type" value="Genomic_DNA"/>
</dbReference>
<gene>
    <name evidence="9" type="ORF">DB88DRAFT_495771</name>
</gene>
<evidence type="ECO:0000256" key="4">
    <source>
        <dbReference type="ARBA" id="ARBA00022884"/>
    </source>
</evidence>
<evidence type="ECO:0000313" key="10">
    <source>
        <dbReference type="Proteomes" id="UP001182556"/>
    </source>
</evidence>
<keyword evidence="3 6" id="KW-0820">tRNA-binding</keyword>
<evidence type="ECO:0000313" key="9">
    <source>
        <dbReference type="EMBL" id="KAK1922631.1"/>
    </source>
</evidence>
<dbReference type="InterPro" id="IPR036282">
    <property type="entry name" value="Glutathione-S-Trfase_C_sf"/>
</dbReference>
<keyword evidence="2" id="KW-0963">Cytoplasm</keyword>
<keyword evidence="5" id="KW-0648">Protein biosynthesis</keyword>
<dbReference type="InterPro" id="IPR051270">
    <property type="entry name" value="Tyrosine-tRNA_ligase_regulator"/>
</dbReference>
<keyword evidence="4 6" id="KW-0694">RNA-binding</keyword>
<proteinExistence type="predicted"/>
<dbReference type="GO" id="GO:0006412">
    <property type="term" value="P:translation"/>
    <property type="evidence" value="ECO:0007669"/>
    <property type="project" value="UniProtKB-KW"/>
</dbReference>
<dbReference type="PANTHER" id="PTHR11586:SF33">
    <property type="entry name" value="AMINOACYL TRNA SYNTHASE COMPLEX-INTERACTING MULTIFUNCTIONAL PROTEIN 1"/>
    <property type="match status" value="1"/>
</dbReference>
<dbReference type="Gene3D" id="2.40.50.140">
    <property type="entry name" value="Nucleic acid-binding proteins"/>
    <property type="match status" value="1"/>
</dbReference>
<dbReference type="Gene3D" id="1.20.1050.130">
    <property type="match status" value="1"/>
</dbReference>
<dbReference type="AlphaFoldDB" id="A0AAD9FNS5"/>
<feature type="domain" description="TRNA-binding" evidence="8">
    <location>
        <begin position="240"/>
        <end position="346"/>
    </location>
</feature>
<keyword evidence="10" id="KW-1185">Reference proteome</keyword>
<evidence type="ECO:0000256" key="7">
    <source>
        <dbReference type="SAM" id="MobiDB-lite"/>
    </source>
</evidence>
<sequence>MILARLRPTRIYTHALRTMSSVSQFVSAAVNADPSLAGASDKDKAAITQLEAETEGLAKDLSKLNEKLNPLTYLYSNAPSSADISLYCHLHPSIAAAPSSQHPSQPSVLRYFLQIQSLPPVHSAQSALPNAFPPLDIDITALPTPPRQVIAPVKKEKKAKAPAGAAAAEGQQQGEGIVAAVTAGAASAAAAVGDAVAAAKDAIVGGGKDAKKEAKEAKKKEKKEKPAKAPVAKEEPAAPAPSMIDMRVGKVLEVSKHPDADSLYIEKIDVGEAEPRTICSGLVKYMKEEDILGQSLVIIANLKPVKMRGVTSQGMVLCASAKDGKDAGGIEFVSPPEGSQPGERIYFEGEKYENGVPEAVLNPKKKIWEMFQPDFVTTSELEAAWIDPATKSVHRMRTKDGVCKSKTLVGASLS</sequence>
<evidence type="ECO:0000256" key="2">
    <source>
        <dbReference type="ARBA" id="ARBA00022490"/>
    </source>
</evidence>
<evidence type="ECO:0000256" key="1">
    <source>
        <dbReference type="ARBA" id="ARBA00004496"/>
    </source>
</evidence>
<comment type="subcellular location">
    <subcellularLocation>
        <location evidence="1">Cytoplasm</location>
    </subcellularLocation>
</comment>
<dbReference type="FunFam" id="2.40.50.140:FF:000047">
    <property type="entry name" value="tyrosine--tRNA ligase, cytoplasmic isoform X2"/>
    <property type="match status" value="1"/>
</dbReference>
<name>A0AAD9FNS5_PAPLA</name>
<reference evidence="9" key="1">
    <citation type="submission" date="2023-02" db="EMBL/GenBank/DDBJ databases">
        <title>Identification and recombinant expression of a fungal hydrolase from Papiliotrema laurentii that hydrolyzes apple cutin and clears colloidal polyester polyurethane.</title>
        <authorList>
            <consortium name="DOE Joint Genome Institute"/>
            <person name="Roman V.A."/>
            <person name="Bojanowski C."/>
            <person name="Crable B.R."/>
            <person name="Wagner D.N."/>
            <person name="Hung C.S."/>
            <person name="Nadeau L.J."/>
            <person name="Schratz L."/>
            <person name="Haridas S."/>
            <person name="Pangilinan J."/>
            <person name="Lipzen A."/>
            <person name="Na H."/>
            <person name="Yan M."/>
            <person name="Ng V."/>
            <person name="Grigoriev I.V."/>
            <person name="Spatafora J.W."/>
            <person name="Barlow D."/>
            <person name="Biffinger J."/>
            <person name="Kelley-Loughnane N."/>
            <person name="Varaljay V.A."/>
            <person name="Crookes-Goodson W.J."/>
        </authorList>
    </citation>
    <scope>NUCLEOTIDE SEQUENCE</scope>
    <source>
        <strain evidence="9">5307AH</strain>
    </source>
</reference>
<evidence type="ECO:0000256" key="5">
    <source>
        <dbReference type="ARBA" id="ARBA00022917"/>
    </source>
</evidence>
<evidence type="ECO:0000259" key="8">
    <source>
        <dbReference type="PROSITE" id="PS50886"/>
    </source>
</evidence>